<keyword evidence="4" id="KW-1185">Reference proteome</keyword>
<evidence type="ECO:0000313" key="3">
    <source>
        <dbReference type="EMBL" id="MBF0635925.1"/>
    </source>
</evidence>
<accession>A0ABR9XPG8</accession>
<dbReference type="CDD" id="cd02205">
    <property type="entry name" value="CBS_pair_SF"/>
    <property type="match status" value="1"/>
</dbReference>
<dbReference type="SUPFAM" id="SSF54631">
    <property type="entry name" value="CBS-domain pair"/>
    <property type="match status" value="1"/>
</dbReference>
<protein>
    <submittedName>
        <fullName evidence="3">CBS domain-containing protein</fullName>
    </submittedName>
</protein>
<dbReference type="EMBL" id="JADGII010000002">
    <property type="protein sequence ID" value="MBF0635925.1"/>
    <property type="molecule type" value="Genomic_DNA"/>
</dbReference>
<keyword evidence="1" id="KW-0129">CBS domain</keyword>
<dbReference type="RefSeq" id="WP_114606998.1">
    <property type="nucleotide sequence ID" value="NZ_JABVZQ010000004.1"/>
</dbReference>
<dbReference type="InterPro" id="IPR000644">
    <property type="entry name" value="CBS_dom"/>
</dbReference>
<feature type="domain" description="CBS" evidence="2">
    <location>
        <begin position="3"/>
        <end position="63"/>
    </location>
</feature>
<name>A0ABR9XPG8_9CHLB</name>
<dbReference type="Gene3D" id="3.10.580.10">
    <property type="entry name" value="CBS-domain"/>
    <property type="match status" value="1"/>
</dbReference>
<dbReference type="Proteomes" id="UP000619838">
    <property type="component" value="Unassembled WGS sequence"/>
</dbReference>
<comment type="caution">
    <text evidence="3">The sequence shown here is derived from an EMBL/GenBank/DDBJ whole genome shotgun (WGS) entry which is preliminary data.</text>
</comment>
<evidence type="ECO:0000313" key="4">
    <source>
        <dbReference type="Proteomes" id="UP000619838"/>
    </source>
</evidence>
<proteinExistence type="predicted"/>
<reference evidence="3 4" key="1">
    <citation type="journal article" date="2020" name="Microorganisms">
        <title>Simultaneous Genome Sequencing of Prosthecochloris ethylica and Desulfuromonas acetoxidans within a Syntrophic Mixture Reveals Unique Pili and Protein Interactions.</title>
        <authorList>
            <person name="Kyndt J.A."/>
            <person name="Van Beeumen J.J."/>
            <person name="Meyer T.E."/>
        </authorList>
    </citation>
    <scope>NUCLEOTIDE SEQUENCE [LARGE SCALE GENOMIC DNA]</scope>
    <source>
        <strain evidence="3 4">N3</strain>
    </source>
</reference>
<dbReference type="Pfam" id="PF00571">
    <property type="entry name" value="CBS"/>
    <property type="match status" value="2"/>
</dbReference>
<evidence type="ECO:0000256" key="1">
    <source>
        <dbReference type="PROSITE-ProRule" id="PRU00703"/>
    </source>
</evidence>
<sequence>MSMLRQYIDHSRPVLRPEEPVVRALEILEEAGRTAAPVVGGQHLLAVVRTGDLRQVLMDAGDGETVPVGEVDSPAVAFLREDAHLLDAVREMVGSGMDFMPVLSLDDRYVGTAELRSLLKDVCRLYHLEPDEATVELEVPAIGIRVSEIVHALEKNDATVLSFGVQTPEPDAEGMLITFRVSTTDLYRLVKNLENYGYLVVYHTPFSAEGGDELRDKALEFMRYIDM</sequence>
<evidence type="ECO:0000259" key="2">
    <source>
        <dbReference type="PROSITE" id="PS51371"/>
    </source>
</evidence>
<dbReference type="InterPro" id="IPR046342">
    <property type="entry name" value="CBS_dom_sf"/>
</dbReference>
<gene>
    <name evidence="3" type="ORF">INT08_01835</name>
</gene>
<organism evidence="3 4">
    <name type="scientific">Prosthecochloris ethylica</name>
    <dbReference type="NCBI Taxonomy" id="2743976"/>
    <lineage>
        <taxon>Bacteria</taxon>
        <taxon>Pseudomonadati</taxon>
        <taxon>Chlorobiota</taxon>
        <taxon>Chlorobiia</taxon>
        <taxon>Chlorobiales</taxon>
        <taxon>Chlorobiaceae</taxon>
        <taxon>Prosthecochloris</taxon>
    </lineage>
</organism>
<dbReference type="PROSITE" id="PS51371">
    <property type="entry name" value="CBS"/>
    <property type="match status" value="1"/>
</dbReference>